<dbReference type="InterPro" id="IPR009056">
    <property type="entry name" value="Cyt_c-like_dom"/>
</dbReference>
<keyword evidence="2 4" id="KW-0479">Metal-binding</keyword>
<dbReference type="EMBL" id="JBHTJT010000060">
    <property type="protein sequence ID" value="MFD0982698.1"/>
    <property type="molecule type" value="Genomic_DNA"/>
</dbReference>
<dbReference type="SUPFAM" id="SSF46626">
    <property type="entry name" value="Cytochrome c"/>
    <property type="match status" value="1"/>
</dbReference>
<evidence type="ECO:0000256" key="2">
    <source>
        <dbReference type="ARBA" id="ARBA00022723"/>
    </source>
</evidence>
<evidence type="ECO:0000256" key="4">
    <source>
        <dbReference type="PROSITE-ProRule" id="PRU00433"/>
    </source>
</evidence>
<gene>
    <name evidence="6" type="ORF">ACFQ2S_23975</name>
</gene>
<comment type="caution">
    <text evidence="6">The sequence shown here is derived from an EMBL/GenBank/DDBJ whole genome shotgun (WGS) entry which is preliminary data.</text>
</comment>
<sequence>MRPMHLVALTTAALLSVGHRADAEGDAIARGGYLARIMDCAGCHMPRGADGAPVMDAGLSGGNIGFEIPGLGIFWPPNLTPSASGLGDWTDEEIADAIRAGQRPDGRLLAPAMPWPAYAELSDEDVAALVAYLRSLPPTEAQRLEPVAASAAARAPFYRVTMPTN</sequence>
<dbReference type="PANTHER" id="PTHR35008:SF4">
    <property type="entry name" value="BLL4482 PROTEIN"/>
    <property type="match status" value="1"/>
</dbReference>
<proteinExistence type="predicted"/>
<keyword evidence="3 4" id="KW-0408">Iron</keyword>
<dbReference type="RefSeq" id="WP_386079041.1">
    <property type="nucleotide sequence ID" value="NZ_JBHTJT010000060.1"/>
</dbReference>
<evidence type="ECO:0000259" key="5">
    <source>
        <dbReference type="PROSITE" id="PS51007"/>
    </source>
</evidence>
<evidence type="ECO:0000256" key="1">
    <source>
        <dbReference type="ARBA" id="ARBA00022617"/>
    </source>
</evidence>
<dbReference type="PANTHER" id="PTHR35008">
    <property type="entry name" value="BLL4482 PROTEIN-RELATED"/>
    <property type="match status" value="1"/>
</dbReference>
<organism evidence="6 7">
    <name type="scientific">Tropicimonas aquimaris</name>
    <dbReference type="NCBI Taxonomy" id="914152"/>
    <lineage>
        <taxon>Bacteria</taxon>
        <taxon>Pseudomonadati</taxon>
        <taxon>Pseudomonadota</taxon>
        <taxon>Alphaproteobacteria</taxon>
        <taxon>Rhodobacterales</taxon>
        <taxon>Roseobacteraceae</taxon>
        <taxon>Tropicimonas</taxon>
    </lineage>
</organism>
<protein>
    <submittedName>
        <fullName evidence="6">C-type cytochrome</fullName>
    </submittedName>
</protein>
<dbReference type="Pfam" id="PF00034">
    <property type="entry name" value="Cytochrom_C"/>
    <property type="match status" value="1"/>
</dbReference>
<dbReference type="Proteomes" id="UP001597108">
    <property type="component" value="Unassembled WGS sequence"/>
</dbReference>
<evidence type="ECO:0000313" key="6">
    <source>
        <dbReference type="EMBL" id="MFD0982698.1"/>
    </source>
</evidence>
<name>A0ABW3IZ26_9RHOB</name>
<feature type="domain" description="Cytochrome c" evidence="5">
    <location>
        <begin position="26"/>
        <end position="137"/>
    </location>
</feature>
<dbReference type="Gene3D" id="1.10.760.10">
    <property type="entry name" value="Cytochrome c-like domain"/>
    <property type="match status" value="1"/>
</dbReference>
<keyword evidence="1 4" id="KW-0349">Heme</keyword>
<dbReference type="InterPro" id="IPR051459">
    <property type="entry name" value="Cytochrome_c-type_DH"/>
</dbReference>
<accession>A0ABW3IZ26</accession>
<reference evidence="7" key="1">
    <citation type="journal article" date="2019" name="Int. J. Syst. Evol. Microbiol.">
        <title>The Global Catalogue of Microorganisms (GCM) 10K type strain sequencing project: providing services to taxonomists for standard genome sequencing and annotation.</title>
        <authorList>
            <consortium name="The Broad Institute Genomics Platform"/>
            <consortium name="The Broad Institute Genome Sequencing Center for Infectious Disease"/>
            <person name="Wu L."/>
            <person name="Ma J."/>
        </authorList>
    </citation>
    <scope>NUCLEOTIDE SEQUENCE [LARGE SCALE GENOMIC DNA]</scope>
    <source>
        <strain evidence="7">CCUG 60524</strain>
    </source>
</reference>
<evidence type="ECO:0000256" key="3">
    <source>
        <dbReference type="ARBA" id="ARBA00023004"/>
    </source>
</evidence>
<dbReference type="InterPro" id="IPR036909">
    <property type="entry name" value="Cyt_c-like_dom_sf"/>
</dbReference>
<dbReference type="PROSITE" id="PS51007">
    <property type="entry name" value="CYTC"/>
    <property type="match status" value="1"/>
</dbReference>
<evidence type="ECO:0000313" key="7">
    <source>
        <dbReference type="Proteomes" id="UP001597108"/>
    </source>
</evidence>
<keyword evidence="7" id="KW-1185">Reference proteome</keyword>